<keyword evidence="12" id="KW-1133">Transmembrane helix</keyword>
<feature type="binding site" evidence="9">
    <location>
        <position position="391"/>
    </location>
    <ligand>
        <name>Zn(2+)</name>
        <dbReference type="ChEBI" id="CHEBI:29105"/>
        <label>2</label>
    </ligand>
</feature>
<feature type="binding site" evidence="9">
    <location>
        <position position="344"/>
    </location>
    <ligand>
        <name>Mg(2+)</name>
        <dbReference type="ChEBI" id="CHEBI:18420"/>
    </ligand>
</feature>
<dbReference type="Gene3D" id="3.40.720.10">
    <property type="entry name" value="Alkaline Phosphatase, subunit A"/>
    <property type="match status" value="1"/>
</dbReference>
<dbReference type="PANTHER" id="PTHR11596:SF5">
    <property type="entry name" value="ALKALINE PHOSPHATASE"/>
    <property type="match status" value="1"/>
</dbReference>
<keyword evidence="14" id="KW-1185">Reference proteome</keyword>
<evidence type="ECO:0000256" key="11">
    <source>
        <dbReference type="RuleBase" id="RU003947"/>
    </source>
</evidence>
<dbReference type="SMART" id="SM00098">
    <property type="entry name" value="alkPPc"/>
    <property type="match status" value="1"/>
</dbReference>
<feature type="binding site" evidence="9">
    <location>
        <position position="107"/>
    </location>
    <ligand>
        <name>Zn(2+)</name>
        <dbReference type="ChEBI" id="CHEBI:29105"/>
        <label>2</label>
    </ligand>
</feature>
<keyword evidence="6 9" id="KW-0862">Zinc</keyword>
<feature type="binding site" evidence="9">
    <location>
        <position position="349"/>
    </location>
    <ligand>
        <name>Zn(2+)</name>
        <dbReference type="ChEBI" id="CHEBI:29105"/>
        <label>1</label>
    </ligand>
</feature>
<dbReference type="PROSITE" id="PS00123">
    <property type="entry name" value="ALKALINE_PHOSPHATASE"/>
    <property type="match status" value="1"/>
</dbReference>
<dbReference type="EC" id="3.1.3.1" evidence="2 11"/>
<feature type="binding site" evidence="9">
    <location>
        <position position="503"/>
    </location>
    <ligand>
        <name>Zn(2+)</name>
        <dbReference type="ChEBI" id="CHEBI:29105"/>
        <label>2</label>
    </ligand>
</feature>
<dbReference type="InterPro" id="IPR018299">
    <property type="entry name" value="Alkaline_phosphatase_AS"/>
</dbReference>
<accession>A0A1R1PU46</accession>
<dbReference type="Pfam" id="PF00245">
    <property type="entry name" value="Alk_phosphatase"/>
    <property type="match status" value="1"/>
</dbReference>
<gene>
    <name evidence="13" type="ORF">AX774_g1994</name>
</gene>
<dbReference type="InterPro" id="IPR001952">
    <property type="entry name" value="Alkaline_phosphatase"/>
</dbReference>
<comment type="cofactor">
    <cofactor evidence="9">
        <name>Zn(2+)</name>
        <dbReference type="ChEBI" id="CHEBI:29105"/>
    </cofactor>
    <text evidence="9">Binds 2 Zn(2+) ions.</text>
</comment>
<dbReference type="EMBL" id="LSSK01000190">
    <property type="protein sequence ID" value="OMH84474.1"/>
    <property type="molecule type" value="Genomic_DNA"/>
</dbReference>
<evidence type="ECO:0000256" key="3">
    <source>
        <dbReference type="ARBA" id="ARBA00022553"/>
    </source>
</evidence>
<dbReference type="PRINTS" id="PR00113">
    <property type="entry name" value="ALKPHPHTASE"/>
</dbReference>
<keyword evidence="7 9" id="KW-0460">Magnesium</keyword>
<feature type="active site" description="Phosphoserine intermediate" evidence="8">
    <location>
        <position position="155"/>
    </location>
</feature>
<feature type="binding site" evidence="9">
    <location>
        <position position="392"/>
    </location>
    <ligand>
        <name>Zn(2+)</name>
        <dbReference type="ChEBI" id="CHEBI:29105"/>
        <label>2</label>
    </ligand>
</feature>
<keyword evidence="12" id="KW-0472">Membrane</keyword>
<feature type="binding site" evidence="9">
    <location>
        <position position="206"/>
    </location>
    <ligand>
        <name>Mg(2+)</name>
        <dbReference type="ChEBI" id="CHEBI:18420"/>
    </ligand>
</feature>
<dbReference type="GO" id="GO:0046872">
    <property type="term" value="F:metal ion binding"/>
    <property type="evidence" value="ECO:0007669"/>
    <property type="project" value="UniProtKB-KW"/>
</dbReference>
<dbReference type="GO" id="GO:0000329">
    <property type="term" value="C:fungal-type vacuole membrane"/>
    <property type="evidence" value="ECO:0007669"/>
    <property type="project" value="TreeGrafter"/>
</dbReference>
<reference evidence="14" key="1">
    <citation type="submission" date="2017-01" db="EMBL/GenBank/DDBJ databases">
        <authorList>
            <person name="Wang Y."/>
            <person name="White M."/>
            <person name="Kvist S."/>
            <person name="Moncalvo J.-M."/>
        </authorList>
    </citation>
    <scope>NUCLEOTIDE SEQUENCE [LARGE SCALE GENOMIC DNA]</scope>
    <source>
        <strain evidence="14">COL-18-3</strain>
    </source>
</reference>
<keyword evidence="4 9" id="KW-0479">Metal-binding</keyword>
<evidence type="ECO:0000256" key="2">
    <source>
        <dbReference type="ARBA" id="ARBA00012647"/>
    </source>
</evidence>
<dbReference type="Proteomes" id="UP000188320">
    <property type="component" value="Unassembled WGS sequence"/>
</dbReference>
<feature type="transmembrane region" description="Helical" evidence="12">
    <location>
        <begin position="57"/>
        <end position="78"/>
    </location>
</feature>
<evidence type="ECO:0000313" key="14">
    <source>
        <dbReference type="Proteomes" id="UP000188320"/>
    </source>
</evidence>
<dbReference type="GO" id="GO:0004035">
    <property type="term" value="F:alkaline phosphatase activity"/>
    <property type="evidence" value="ECO:0007669"/>
    <property type="project" value="UniProtKB-EC"/>
</dbReference>
<feature type="binding site" evidence="9">
    <location>
        <position position="208"/>
    </location>
    <ligand>
        <name>Mg(2+)</name>
        <dbReference type="ChEBI" id="CHEBI:18420"/>
    </ligand>
</feature>
<dbReference type="CDD" id="cd16012">
    <property type="entry name" value="ALP"/>
    <property type="match status" value="1"/>
</dbReference>
<feature type="binding site" evidence="9">
    <location>
        <position position="353"/>
    </location>
    <ligand>
        <name>Zn(2+)</name>
        <dbReference type="ChEBI" id="CHEBI:29105"/>
        <label>1</label>
    </ligand>
</feature>
<evidence type="ECO:0000256" key="10">
    <source>
        <dbReference type="RuleBase" id="RU003946"/>
    </source>
</evidence>
<evidence type="ECO:0000256" key="9">
    <source>
        <dbReference type="PIRSR" id="PIRSR601952-2"/>
    </source>
</evidence>
<evidence type="ECO:0000256" key="8">
    <source>
        <dbReference type="PIRSR" id="PIRSR601952-1"/>
    </source>
</evidence>
<dbReference type="InterPro" id="IPR017850">
    <property type="entry name" value="Alkaline_phosphatase_core_sf"/>
</dbReference>
<comment type="catalytic activity">
    <reaction evidence="11">
        <text>a phosphate monoester + H2O = an alcohol + phosphate</text>
        <dbReference type="Rhea" id="RHEA:15017"/>
        <dbReference type="ChEBI" id="CHEBI:15377"/>
        <dbReference type="ChEBI" id="CHEBI:30879"/>
        <dbReference type="ChEBI" id="CHEBI:43474"/>
        <dbReference type="ChEBI" id="CHEBI:67140"/>
        <dbReference type="EC" id="3.1.3.1"/>
    </reaction>
</comment>
<organism evidence="13 14">
    <name type="scientific">Zancudomyces culisetae</name>
    <name type="common">Gut fungus</name>
    <name type="synonym">Smittium culisetae</name>
    <dbReference type="NCBI Taxonomy" id="1213189"/>
    <lineage>
        <taxon>Eukaryota</taxon>
        <taxon>Fungi</taxon>
        <taxon>Fungi incertae sedis</taxon>
        <taxon>Zoopagomycota</taxon>
        <taxon>Kickxellomycotina</taxon>
        <taxon>Harpellomycetes</taxon>
        <taxon>Harpellales</taxon>
        <taxon>Legeriomycetaceae</taxon>
        <taxon>Zancudomyces</taxon>
    </lineage>
</organism>
<dbReference type="AlphaFoldDB" id="A0A1R1PU46"/>
<proteinExistence type="inferred from homology"/>
<dbReference type="SUPFAM" id="SSF53649">
    <property type="entry name" value="Alkaline phosphatase-like"/>
    <property type="match status" value="1"/>
</dbReference>
<comment type="cofactor">
    <cofactor evidence="9">
        <name>Mg(2+)</name>
        <dbReference type="ChEBI" id="CHEBI:18420"/>
    </cofactor>
    <text evidence="9">Binds 1 Mg(2+) ion.</text>
</comment>
<comment type="similarity">
    <text evidence="1 10">Belongs to the alkaline phosphatase family.</text>
</comment>
<protein>
    <recommendedName>
        <fullName evidence="2 11">Alkaline phosphatase</fullName>
        <ecNumber evidence="2 11">3.1.3.1</ecNumber>
    </recommendedName>
</protein>
<comment type="caution">
    <text evidence="13">The sequence shown here is derived from an EMBL/GenBank/DDBJ whole genome shotgun (WGS) entry which is preliminary data.</text>
</comment>
<evidence type="ECO:0000256" key="7">
    <source>
        <dbReference type="ARBA" id="ARBA00022842"/>
    </source>
</evidence>
<keyword evidence="12" id="KW-0812">Transmembrane</keyword>
<keyword evidence="5 11" id="KW-0378">Hydrolase</keyword>
<evidence type="ECO:0000256" key="5">
    <source>
        <dbReference type="ARBA" id="ARBA00022801"/>
    </source>
</evidence>
<sequence>MSQSNSPREGSISQIRLELGNETETNVESSKEVNLQLLARSGGDEKIVKTKQCWPKVAAVLFGGALVSTMALILLLIAKDGGLAQKNKGRAESKSDEPINVIFMISDGFGPASETLARQYYQTMNGLKVNWRSPLDEMLVGSSRTQSSDSLITDSAAGATAFSCGLKSYNGAIGVTDDKRPCGTILEAAKKKGMYTGLVSTSRITHATPGSFAAHVIDRNMEDLIAEYLIGNYSLGRTVDLMLGGGYCKFVPSTEMNGCRMDNRNLLKEAINNKGFNVIQTRKEFEQLEHRLPLLGLFTASHMNYEIDREKLKEPSLAEMTEKALSILKKQSKRDETSFFVMIEGSRIDMAAHSNDPAAHLQDILAYWKAIDVSKQFVNANPNTVLISVSDHETGGVTLARQLNKEYPEYLWNPHVLHNVKNSSETVSKYLYNIDSDIPTISSYKLKYDLLKSTILPKWYGIKDYTEEEVVNLANTTDIVELRQHLSDLVSTRAQIGWSTHGHSAVDVNLYAYGYKASQLRGNVENTDVGKFVKDILSLDLDYISKIIANDPVSQKTGYRADKWQGRDLSRLDLVDVDAIVHRF</sequence>
<evidence type="ECO:0000256" key="4">
    <source>
        <dbReference type="ARBA" id="ARBA00022723"/>
    </source>
</evidence>
<evidence type="ECO:0000256" key="12">
    <source>
        <dbReference type="SAM" id="Phobius"/>
    </source>
</evidence>
<evidence type="ECO:0000313" key="13">
    <source>
        <dbReference type="EMBL" id="OMH84474.1"/>
    </source>
</evidence>
<dbReference type="Gene3D" id="1.10.60.40">
    <property type="match status" value="1"/>
</dbReference>
<name>A0A1R1PU46_ZANCU</name>
<keyword evidence="3" id="KW-0597">Phosphoprotein</keyword>
<evidence type="ECO:0000256" key="6">
    <source>
        <dbReference type="ARBA" id="ARBA00022833"/>
    </source>
</evidence>
<evidence type="ECO:0000256" key="1">
    <source>
        <dbReference type="ARBA" id="ARBA00005984"/>
    </source>
</evidence>
<feature type="binding site" evidence="9">
    <location>
        <position position="107"/>
    </location>
    <ligand>
        <name>Mg(2+)</name>
        <dbReference type="ChEBI" id="CHEBI:18420"/>
    </ligand>
</feature>
<dbReference type="PANTHER" id="PTHR11596">
    <property type="entry name" value="ALKALINE PHOSPHATASE"/>
    <property type="match status" value="1"/>
</dbReference>
<dbReference type="OrthoDB" id="7392499at2759"/>